<dbReference type="AlphaFoldDB" id="A0A089MPN1"/>
<dbReference type="KEGG" id="pbd:PBOR_16945"/>
<keyword evidence="3" id="KW-1185">Reference proteome</keyword>
<dbReference type="EMBL" id="CP009285">
    <property type="protein sequence ID" value="AIQ58434.1"/>
    <property type="molecule type" value="Genomic_DNA"/>
</dbReference>
<dbReference type="Gene3D" id="3.40.1440.10">
    <property type="entry name" value="GIY-YIG endonuclease"/>
    <property type="match status" value="1"/>
</dbReference>
<dbReference type="CDD" id="cd10451">
    <property type="entry name" value="GIY-YIG_LuxR_like"/>
    <property type="match status" value="1"/>
</dbReference>
<accession>A0A089MPN1</accession>
<gene>
    <name evidence="2" type="ORF">PBOR_16945</name>
</gene>
<proteinExistence type="predicted"/>
<dbReference type="HOGENOM" id="CLU_146070_0_0_9"/>
<feature type="domain" description="GIY-YIG" evidence="1">
    <location>
        <begin position="20"/>
        <end position="93"/>
    </location>
</feature>
<dbReference type="InterPro" id="IPR035901">
    <property type="entry name" value="GIY-YIG_endonuc_sf"/>
</dbReference>
<evidence type="ECO:0000313" key="2">
    <source>
        <dbReference type="EMBL" id="AIQ58434.1"/>
    </source>
</evidence>
<evidence type="ECO:0000259" key="1">
    <source>
        <dbReference type="Pfam" id="PF01541"/>
    </source>
</evidence>
<dbReference type="SUPFAM" id="SSF82771">
    <property type="entry name" value="GIY-YIG endonuclease"/>
    <property type="match status" value="1"/>
</dbReference>
<protein>
    <recommendedName>
        <fullName evidence="1">GIY-YIG domain-containing protein</fullName>
    </recommendedName>
</protein>
<organism evidence="2 3">
    <name type="scientific">Paenibacillus borealis</name>
    <dbReference type="NCBI Taxonomy" id="160799"/>
    <lineage>
        <taxon>Bacteria</taxon>
        <taxon>Bacillati</taxon>
        <taxon>Bacillota</taxon>
        <taxon>Bacilli</taxon>
        <taxon>Bacillales</taxon>
        <taxon>Paenibacillaceae</taxon>
        <taxon>Paenibacillus</taxon>
    </lineage>
</organism>
<dbReference type="Proteomes" id="UP000029518">
    <property type="component" value="Chromosome"/>
</dbReference>
<name>A0A089MPN1_PAEBO</name>
<dbReference type="RefSeq" id="WP_042213351.1">
    <property type="nucleotide sequence ID" value="NZ_CP009285.1"/>
</dbReference>
<sequence length="129" mass="15444">MDKSRRKELGYNYAHSHRPMGVYRIVNTGNDKVYVGSSLNLDGVWNKHKFMLDINNHDNKELQADWRKYGEEGFRFEVLEQIKPEEDFVADVQELKKYRKLLPELEGKWLEQLSPYGERGYHKQKVNRE</sequence>
<dbReference type="OrthoDB" id="9134286at2"/>
<reference evidence="2" key="1">
    <citation type="submission" date="2014-08" db="EMBL/GenBank/DDBJ databases">
        <title>Comparative genomics of the Paenibacillus odorifer group.</title>
        <authorList>
            <person name="den Bakker H.C."/>
            <person name="Tsai Y.-C.Y.-C."/>
            <person name="Martin N."/>
            <person name="Korlach J."/>
            <person name="Wiedmann M."/>
        </authorList>
    </citation>
    <scope>NUCLEOTIDE SEQUENCE [LARGE SCALE GENOMIC DNA]</scope>
    <source>
        <strain evidence="2">DSM 13188</strain>
    </source>
</reference>
<dbReference type="InterPro" id="IPR000305">
    <property type="entry name" value="GIY-YIG_endonuc"/>
</dbReference>
<dbReference type="Pfam" id="PF01541">
    <property type="entry name" value="GIY-YIG"/>
    <property type="match status" value="1"/>
</dbReference>
<evidence type="ECO:0000313" key="3">
    <source>
        <dbReference type="Proteomes" id="UP000029518"/>
    </source>
</evidence>